<sequence>MDHGDRRSGAAARPWRGAGVAEGAGGPPPPKVYRVEPRDFRELVQRLTGAGTPAAAAAPGPAHQRATLTPAAMVEDSRRAQAAAAVPVPGAEQFDYASWFSAPLFSPAAYGAPGFGGGHQQHQGSSGPLL</sequence>
<organism evidence="3 4">
    <name type="scientific">Miscanthus lutarioriparius</name>
    <dbReference type="NCBI Taxonomy" id="422564"/>
    <lineage>
        <taxon>Eukaryota</taxon>
        <taxon>Viridiplantae</taxon>
        <taxon>Streptophyta</taxon>
        <taxon>Embryophyta</taxon>
        <taxon>Tracheophyta</taxon>
        <taxon>Spermatophyta</taxon>
        <taxon>Magnoliopsida</taxon>
        <taxon>Liliopsida</taxon>
        <taxon>Poales</taxon>
        <taxon>Poaceae</taxon>
        <taxon>PACMAD clade</taxon>
        <taxon>Panicoideae</taxon>
        <taxon>Andropogonodae</taxon>
        <taxon>Andropogoneae</taxon>
        <taxon>Saccharinae</taxon>
        <taxon>Miscanthus</taxon>
    </lineage>
</organism>
<feature type="region of interest" description="Disordered" evidence="1">
    <location>
        <begin position="1"/>
        <end position="34"/>
    </location>
</feature>
<feature type="domain" description="VQ" evidence="2">
    <location>
        <begin position="27"/>
        <end position="53"/>
    </location>
</feature>
<evidence type="ECO:0000313" key="3">
    <source>
        <dbReference type="EMBL" id="CAD6214013.1"/>
    </source>
</evidence>
<accession>A0A811N1I1</accession>
<comment type="caution">
    <text evidence="3">The sequence shown here is derived from an EMBL/GenBank/DDBJ whole genome shotgun (WGS) entry which is preliminary data.</text>
</comment>
<evidence type="ECO:0000313" key="4">
    <source>
        <dbReference type="Proteomes" id="UP000604825"/>
    </source>
</evidence>
<dbReference type="InterPro" id="IPR039610">
    <property type="entry name" value="VQ29"/>
</dbReference>
<protein>
    <recommendedName>
        <fullName evidence="2">VQ domain-containing protein</fullName>
    </recommendedName>
</protein>
<dbReference type="AlphaFoldDB" id="A0A811N1I1"/>
<dbReference type="PANTHER" id="PTHR34794:SF9">
    <property type="entry name" value="OS03G0676400 PROTEIN"/>
    <property type="match status" value="1"/>
</dbReference>
<dbReference type="PANTHER" id="PTHR34794">
    <property type="entry name" value="EXPRESSED PROTEIN"/>
    <property type="match status" value="1"/>
</dbReference>
<dbReference type="InterPro" id="IPR008889">
    <property type="entry name" value="VQ"/>
</dbReference>
<proteinExistence type="predicted"/>
<keyword evidence="4" id="KW-1185">Reference proteome</keyword>
<name>A0A811N1I1_9POAL</name>
<reference evidence="3" key="1">
    <citation type="submission" date="2020-10" db="EMBL/GenBank/DDBJ databases">
        <authorList>
            <person name="Han B."/>
            <person name="Lu T."/>
            <person name="Zhao Q."/>
            <person name="Huang X."/>
            <person name="Zhao Y."/>
        </authorList>
    </citation>
    <scope>NUCLEOTIDE SEQUENCE</scope>
</reference>
<evidence type="ECO:0000259" key="2">
    <source>
        <dbReference type="Pfam" id="PF05678"/>
    </source>
</evidence>
<dbReference type="Pfam" id="PF05678">
    <property type="entry name" value="VQ"/>
    <property type="match status" value="1"/>
</dbReference>
<gene>
    <name evidence="3" type="ORF">NCGR_LOCUS9485</name>
</gene>
<dbReference type="Proteomes" id="UP000604825">
    <property type="component" value="Unassembled WGS sequence"/>
</dbReference>
<evidence type="ECO:0000256" key="1">
    <source>
        <dbReference type="SAM" id="MobiDB-lite"/>
    </source>
</evidence>
<dbReference type="EMBL" id="CAJGYO010000002">
    <property type="protein sequence ID" value="CAD6214013.1"/>
    <property type="molecule type" value="Genomic_DNA"/>
</dbReference>
<feature type="compositionally biased region" description="Low complexity" evidence="1">
    <location>
        <begin position="120"/>
        <end position="130"/>
    </location>
</feature>
<feature type="region of interest" description="Disordered" evidence="1">
    <location>
        <begin position="111"/>
        <end position="130"/>
    </location>
</feature>